<name>Q6DQJ8_9BBAC</name>
<dbReference type="OrthoDB" id="6189at10239"/>
<dbReference type="RefSeq" id="YP_004376327.1">
    <property type="nucleotide sequence ID" value="NC_015398.1"/>
</dbReference>
<reference evidence="1" key="1">
    <citation type="submission" date="2004-06" db="EMBL/GenBank/DDBJ databases">
        <authorList>
            <person name="Zhang X."/>
            <person name="Liang Z."/>
            <person name="Peng H."/>
            <person name="Zhang Z."/>
        </authorList>
    </citation>
    <scope>NUCLEOTIDE SEQUENCE</scope>
</reference>
<evidence type="ECO:0000313" key="3">
    <source>
        <dbReference type="Proteomes" id="UP000203549"/>
    </source>
</evidence>
<evidence type="ECO:0000313" key="1">
    <source>
        <dbReference type="EMBL" id="AAT67151.1"/>
    </source>
</evidence>
<dbReference type="GeneID" id="10723000"/>
<accession>Q6DQJ8</accession>
<dbReference type="EMBL" id="HQ116624">
    <property type="protein sequence ID" value="AEB00407.1"/>
    <property type="molecule type" value="Genomic_DNA"/>
</dbReference>
<dbReference type="InterPro" id="IPR008416">
    <property type="entry name" value="Baculo_VP1054"/>
</dbReference>
<evidence type="ECO:0000313" key="2">
    <source>
        <dbReference type="EMBL" id="AEB00407.1"/>
    </source>
</evidence>
<reference evidence="1" key="2">
    <citation type="journal article" date="2005" name="Virus Res.">
        <title>Characterization and partial genome sequence analysis of Clostera anachoreta granulovirus.</title>
        <authorList>
            <person name="Zhang X.X."/>
            <person name="Liang Z.P."/>
            <person name="Peng H.Y."/>
            <person name="Zhang Z.X."/>
            <person name="Tang X.C."/>
            <person name="Liu T.Q."/>
        </authorList>
    </citation>
    <scope>NUCLEOTIDE SEQUENCE</scope>
</reference>
<protein>
    <submittedName>
        <fullName evidence="2">Vp1054</fullName>
    </submittedName>
</protein>
<dbReference type="EMBL" id="AY650269">
    <property type="protein sequence ID" value="AAT67151.1"/>
    <property type="molecule type" value="Genomic_DNA"/>
</dbReference>
<dbReference type="KEGG" id="vg:10723000"/>
<organism evidence="1">
    <name type="scientific">Clostera anachoreta granulovirus</name>
    <dbReference type="NCBI Taxonomy" id="283675"/>
    <lineage>
        <taxon>Viruses</taxon>
        <taxon>Viruses incertae sedis</taxon>
        <taxon>Naldaviricetes</taxon>
        <taxon>Lefavirales</taxon>
        <taxon>Baculoviridae</taxon>
        <taxon>Betabaculovirus</taxon>
        <taxon>Betabaculovirus clanachoretae</taxon>
    </lineage>
</organism>
<sequence length="331" mass="38684">MNSLETVTVRSIAVYQPVKSAKRQCRFHANRTTCNLTQSKVHTDRTAFVHFTTIDSRFCSTNGDPYYEWLLPNNASRRLHRFNNAYKTICGVEFELDQGEVMRELDEAGEVNVDVIRMVMRRLYAFLENDRGVMNGHADDTVAAESKVYVLFNEMYIDCMYSFRQCIVMPQEMYCLYRDGEEPIINSHFHYNTIPEYDDAILSQHIYKAFIMYNTVLTMMLRQKNPFNDNTKVISKIVESVGTCNGGEEGNKRTRIKVCDLKFGGEVPGHVMCPPKEMVKSIYKYSKWRLNPKNYSRYYGLLVDDSIRGREKLREWAIFIANFKTYFFPSV</sequence>
<proteinExistence type="predicted"/>
<reference evidence="2 3" key="3">
    <citation type="journal article" date="2011" name="Arch. Virol.">
        <title>Genomic sequencing and analysis of Clostera anachoreta granulovirus.</title>
        <authorList>
            <person name="Liang Z."/>
            <person name="Zhang X."/>
            <person name="Yin X."/>
            <person name="Cao S."/>
            <person name="Xu F."/>
        </authorList>
    </citation>
    <scope>NUCLEOTIDE SEQUENCE [LARGE SCALE GENOMIC DNA]</scope>
    <source>
        <strain evidence="2">ClanGV-HBHN</strain>
    </source>
</reference>
<keyword evidence="3" id="KW-1185">Reference proteome</keyword>
<dbReference type="Pfam" id="PF05789">
    <property type="entry name" value="Baculo_VP1054"/>
    <property type="match status" value="1"/>
</dbReference>
<dbReference type="Proteomes" id="UP000203549">
    <property type="component" value="Segment"/>
</dbReference>